<dbReference type="SUPFAM" id="SSF55816">
    <property type="entry name" value="5'-nucleotidase (syn. UDP-sugar hydrolase), C-terminal domain"/>
    <property type="match status" value="1"/>
</dbReference>
<gene>
    <name evidence="9" type="ORF">A9Q68_03310</name>
</gene>
<keyword evidence="4 6" id="KW-0732">Signal</keyword>
<evidence type="ECO:0000256" key="2">
    <source>
        <dbReference type="ARBA" id="ARBA00022512"/>
    </source>
</evidence>
<dbReference type="Pfam" id="PF02872">
    <property type="entry name" value="5_nucleotid_C"/>
    <property type="match status" value="1"/>
</dbReference>
<dbReference type="GO" id="GO:0000166">
    <property type="term" value="F:nucleotide binding"/>
    <property type="evidence" value="ECO:0007669"/>
    <property type="project" value="UniProtKB-KW"/>
</dbReference>
<dbReference type="GO" id="GO:0030288">
    <property type="term" value="C:outer membrane-bounded periplasmic space"/>
    <property type="evidence" value="ECO:0007669"/>
    <property type="project" value="TreeGrafter"/>
</dbReference>
<evidence type="ECO:0000313" key="9">
    <source>
        <dbReference type="EMBL" id="OJF72588.1"/>
    </source>
</evidence>
<keyword evidence="6" id="KW-0378">Hydrolase</keyword>
<dbReference type="AlphaFoldDB" id="A0A1L8MPA3"/>
<dbReference type="InterPro" id="IPR019931">
    <property type="entry name" value="LPXTG_anchor"/>
</dbReference>
<dbReference type="PANTHER" id="PTHR11575:SF24">
    <property type="entry name" value="5'-NUCLEOTIDASE"/>
    <property type="match status" value="1"/>
</dbReference>
<dbReference type="InterPro" id="IPR008334">
    <property type="entry name" value="5'-Nucleotdase_C"/>
</dbReference>
<dbReference type="PANTHER" id="PTHR11575">
    <property type="entry name" value="5'-NUCLEOTIDASE-RELATED"/>
    <property type="match status" value="1"/>
</dbReference>
<evidence type="ECO:0000259" key="8">
    <source>
        <dbReference type="PROSITE" id="PS50847"/>
    </source>
</evidence>
<dbReference type="Pfam" id="PF00149">
    <property type="entry name" value="Metallophos"/>
    <property type="match status" value="1"/>
</dbReference>
<dbReference type="OrthoDB" id="9801679at2"/>
<dbReference type="Pfam" id="PF00746">
    <property type="entry name" value="Gram_pos_anchor"/>
    <property type="match status" value="1"/>
</dbReference>
<feature type="domain" description="Gram-positive cocci surface proteins LPxTG" evidence="8">
    <location>
        <begin position="663"/>
        <end position="695"/>
    </location>
</feature>
<dbReference type="Gene3D" id="3.60.21.10">
    <property type="match status" value="1"/>
</dbReference>
<evidence type="ECO:0000256" key="5">
    <source>
        <dbReference type="ARBA" id="ARBA00023088"/>
    </source>
</evidence>
<dbReference type="InterPro" id="IPR029052">
    <property type="entry name" value="Metallo-depent_PP-like"/>
</dbReference>
<dbReference type="FunFam" id="3.60.21.10:FF:000052">
    <property type="entry name" value="Endonuclease YhcR"/>
    <property type="match status" value="1"/>
</dbReference>
<dbReference type="SUPFAM" id="SSF56300">
    <property type="entry name" value="Metallo-dependent phosphatases"/>
    <property type="match status" value="1"/>
</dbReference>
<keyword evidence="5" id="KW-0572">Peptidoglycan-anchor</keyword>
<proteinExistence type="inferred from homology"/>
<dbReference type="PROSITE" id="PS50847">
    <property type="entry name" value="GRAM_POS_ANCHORING"/>
    <property type="match status" value="1"/>
</dbReference>
<organism evidence="9 10">
    <name type="scientific">Streptococcus bovimastitidis</name>
    <dbReference type="NCBI Taxonomy" id="1856638"/>
    <lineage>
        <taxon>Bacteria</taxon>
        <taxon>Bacillati</taxon>
        <taxon>Bacillota</taxon>
        <taxon>Bacilli</taxon>
        <taxon>Lactobacillales</taxon>
        <taxon>Streptococcaceae</taxon>
        <taxon>Streptococcus</taxon>
    </lineage>
</organism>
<comment type="caution">
    <text evidence="9">The sequence shown here is derived from an EMBL/GenBank/DDBJ whole genome shotgun (WGS) entry which is preliminary data.</text>
</comment>
<dbReference type="PRINTS" id="PR01607">
    <property type="entry name" value="APYRASEFAMLY"/>
</dbReference>
<feature type="signal peptide" evidence="6">
    <location>
        <begin position="1"/>
        <end position="27"/>
    </location>
</feature>
<reference evidence="10" key="1">
    <citation type="submission" date="2016-06" db="EMBL/GenBank/DDBJ databases">
        <authorList>
            <person name="de Vries S.P.W."/>
            <person name="Hadjirin N.F."/>
            <person name="Lay E.M."/>
            <person name="Zadoks R.N."/>
            <person name="Peacock S.J."/>
            <person name="Parkhill J."/>
            <person name="Grant A.J."/>
            <person name="Mcdougall S."/>
            <person name="Holmes M.A."/>
        </authorList>
    </citation>
    <scope>NUCLEOTIDE SEQUENCE [LARGE SCALE GENOMIC DNA]</scope>
    <source>
        <strain evidence="10">NZ1587</strain>
    </source>
</reference>
<dbReference type="InterPro" id="IPR006179">
    <property type="entry name" value="5_nucleotidase/apyrase"/>
</dbReference>
<evidence type="ECO:0000313" key="10">
    <source>
        <dbReference type="Proteomes" id="UP000182015"/>
    </source>
</evidence>
<dbReference type="Gene3D" id="3.90.780.10">
    <property type="entry name" value="5'-Nucleotidase, C-terminal domain"/>
    <property type="match status" value="1"/>
</dbReference>
<dbReference type="RefSeq" id="WP_071793272.1">
    <property type="nucleotide sequence ID" value="NZ_LZDD01000001.1"/>
</dbReference>
<feature type="chain" id="PRO_5009734777" evidence="6">
    <location>
        <begin position="28"/>
        <end position="695"/>
    </location>
</feature>
<dbReference type="InterPro" id="IPR036907">
    <property type="entry name" value="5'-Nucleotdase_C_sf"/>
</dbReference>
<dbReference type="FunFam" id="3.90.780.10:FF:000004">
    <property type="entry name" value="UDP-sugar hydrolase, putative"/>
    <property type="match status" value="1"/>
</dbReference>
<accession>A0A1L8MPA3</accession>
<keyword evidence="3" id="KW-0964">Secreted</keyword>
<dbReference type="Proteomes" id="UP000182015">
    <property type="component" value="Unassembled WGS sequence"/>
</dbReference>
<evidence type="ECO:0000256" key="3">
    <source>
        <dbReference type="ARBA" id="ARBA00022525"/>
    </source>
</evidence>
<keyword evidence="2" id="KW-0134">Cell wall</keyword>
<dbReference type="InterPro" id="IPR004843">
    <property type="entry name" value="Calcineurin-like_PHP"/>
</dbReference>
<sequence>MKKHIVLKSSILSVVAGMSILASAVNADQVDLQVLGVNDFHGAIDQTGSAYMPDGKVSGAGTAAQLDAYMDKAQTDFTQTSPTGTSIRVQAGDMVGASPADSGLLQDEPTVKVFNEMNVEYGTLGNHEFDEGLAEYNRIMTGTAPAADSNINQITKDYPHEASNQTIVISNVVDKTTGQIPYNWQPYAIKNIPVNNTSVNVGIIGVVTTEIPDLVLKQNYEQYNFLDEAETIAKYARELRAQNVNAIMILAHIPATTGKDGIVGNEIATIMEKVNQIYPDNSIDIIFTGHNHVYANGTIGNTRVVQALSSGKAYSDVRGTLDTDTQDFIATPTAQVVAVAPGVLTGTPEIQAIVDNANTIVAQVTETKIGTAVTTDSISKEVNVDKESALGNLITTAQLTIAKESFPDVDFAMTNNGGIRADLVVKSDGTITWGAAQAVQPFGNILQVIELTGQQIYDALNEQYDEGEKYFLQMSGLKYTYTDSGSTDPLNPYKVVKAYKADGTEINPNATYKVVTNDFLFGGGDGFKTFKNGKLLGAINPDTEVFIKYIKDLEAKGQKVSAAITGVKTYVTIKMEAKQTTDATGTHDIVNRLYLDRDGNVVVTELVSDLFTPAPVDDTKPEDTTKPSPKPATLPVKVKTYGYVLTAEKAAKDAQKASANKELPTAGSNNQNSILLTLAGMATLSLAGLLKKKEQ</sequence>
<dbReference type="STRING" id="1856638.A9Q68_03310"/>
<evidence type="ECO:0000256" key="6">
    <source>
        <dbReference type="RuleBase" id="RU362119"/>
    </source>
</evidence>
<dbReference type="GO" id="GO:0009166">
    <property type="term" value="P:nucleotide catabolic process"/>
    <property type="evidence" value="ECO:0007669"/>
    <property type="project" value="InterPro"/>
</dbReference>
<evidence type="ECO:0000256" key="4">
    <source>
        <dbReference type="ARBA" id="ARBA00022729"/>
    </source>
</evidence>
<comment type="subcellular location">
    <subcellularLocation>
        <location evidence="1">Secreted</location>
        <location evidence="1">Cell wall</location>
        <topology evidence="1">Peptidoglycan-anchor</topology>
    </subcellularLocation>
</comment>
<comment type="similarity">
    <text evidence="6">Belongs to the 5'-nucleotidase family.</text>
</comment>
<evidence type="ECO:0000256" key="7">
    <source>
        <dbReference type="SAM" id="MobiDB-lite"/>
    </source>
</evidence>
<dbReference type="GO" id="GO:0008768">
    <property type="term" value="F:UDP-sugar diphosphatase activity"/>
    <property type="evidence" value="ECO:0007669"/>
    <property type="project" value="TreeGrafter"/>
</dbReference>
<dbReference type="GO" id="GO:0008253">
    <property type="term" value="F:5'-nucleotidase activity"/>
    <property type="evidence" value="ECO:0007669"/>
    <property type="project" value="TreeGrafter"/>
</dbReference>
<protein>
    <submittedName>
        <fullName evidence="9">Bifunctional metallophosphatase/5'-nucleotidase</fullName>
    </submittedName>
</protein>
<feature type="region of interest" description="Disordered" evidence="7">
    <location>
        <begin position="613"/>
        <end position="633"/>
    </location>
</feature>
<keyword evidence="6" id="KW-0547">Nucleotide-binding</keyword>
<keyword evidence="10" id="KW-1185">Reference proteome</keyword>
<dbReference type="EMBL" id="LZDD01000001">
    <property type="protein sequence ID" value="OJF72588.1"/>
    <property type="molecule type" value="Genomic_DNA"/>
</dbReference>
<evidence type="ECO:0000256" key="1">
    <source>
        <dbReference type="ARBA" id="ARBA00004168"/>
    </source>
</evidence>
<name>A0A1L8MPA3_9STRE</name>